<gene>
    <name evidence="8" type="ORF">ABW06_07970</name>
    <name evidence="7" type="ORF">QEG54_002861</name>
</gene>
<name>A0A089PI87_PLUGE</name>
<evidence type="ECO:0000313" key="9">
    <source>
        <dbReference type="Proteomes" id="UP000036196"/>
    </source>
</evidence>
<comment type="caution">
    <text evidence="8">The sequence shown here is derived from an EMBL/GenBank/DDBJ whole genome shotgun (WGS) entry which is preliminary data.</text>
</comment>
<dbReference type="PANTHER" id="PTHR30158:SF3">
    <property type="entry name" value="MULTIDRUG EFFLUX PUMP SUBUNIT ACRA-RELATED"/>
    <property type="match status" value="1"/>
</dbReference>
<dbReference type="Proteomes" id="UP000036196">
    <property type="component" value="Unassembled WGS sequence"/>
</dbReference>
<keyword evidence="9" id="KW-1185">Reference proteome</keyword>
<dbReference type="InterPro" id="IPR058627">
    <property type="entry name" value="MdtA-like_C"/>
</dbReference>
<dbReference type="InterPro" id="IPR006143">
    <property type="entry name" value="RND_pump_MFP"/>
</dbReference>
<protein>
    <submittedName>
        <fullName evidence="8">Antibiotic transporter</fullName>
    </submittedName>
    <submittedName>
        <fullName evidence="7">Efflux RND transporter periplasmic adaptor subunit</fullName>
    </submittedName>
</protein>
<feature type="domain" description="Multidrug resistance protein MdtA-like barrel-sandwich hybrid" evidence="4">
    <location>
        <begin position="58"/>
        <end position="187"/>
    </location>
</feature>
<feature type="domain" description="Multidrug resistance protein MdtA-like beta-barrel" evidence="5">
    <location>
        <begin position="191"/>
        <end position="280"/>
    </location>
</feature>
<dbReference type="Pfam" id="PF25967">
    <property type="entry name" value="RND-MFP_C"/>
    <property type="match status" value="1"/>
</dbReference>
<reference evidence="8 9" key="1">
    <citation type="submission" date="2015-05" db="EMBL/GenBank/DDBJ databases">
        <title>Genome sequences of Pluralibacter gergoviae.</title>
        <authorList>
            <person name="Greninger A.L."/>
            <person name="Miller S."/>
        </authorList>
    </citation>
    <scope>NUCLEOTIDE SEQUENCE [LARGE SCALE GENOMIC DNA]</scope>
    <source>
        <strain evidence="8 9">JS81F13</strain>
    </source>
</reference>
<evidence type="ECO:0000259" key="4">
    <source>
        <dbReference type="Pfam" id="PF25917"/>
    </source>
</evidence>
<evidence type="ECO:0000256" key="2">
    <source>
        <dbReference type="ARBA" id="ARBA00009477"/>
    </source>
</evidence>
<dbReference type="OrthoDB" id="9800613at2"/>
<dbReference type="Gene3D" id="2.40.50.100">
    <property type="match status" value="1"/>
</dbReference>
<dbReference type="PROSITE" id="PS51257">
    <property type="entry name" value="PROKAR_LIPOPROTEIN"/>
    <property type="match status" value="1"/>
</dbReference>
<dbReference type="AlphaFoldDB" id="A0A089PI87"/>
<dbReference type="KEGG" id="pge:LG71_06065"/>
<dbReference type="GO" id="GO:0046677">
    <property type="term" value="P:response to antibiotic"/>
    <property type="evidence" value="ECO:0007669"/>
    <property type="project" value="TreeGrafter"/>
</dbReference>
<dbReference type="STRING" id="61647.LG71_06065"/>
<dbReference type="EMBL" id="LDZF01000006">
    <property type="protein sequence ID" value="KMK14759.1"/>
    <property type="molecule type" value="Genomic_DNA"/>
</dbReference>
<dbReference type="Gene3D" id="2.40.30.170">
    <property type="match status" value="1"/>
</dbReference>
<evidence type="ECO:0000313" key="8">
    <source>
        <dbReference type="EMBL" id="KMK14759.1"/>
    </source>
</evidence>
<accession>A0A089PI87</accession>
<evidence type="ECO:0000256" key="1">
    <source>
        <dbReference type="ARBA" id="ARBA00004519"/>
    </source>
</evidence>
<dbReference type="Pfam" id="PF25876">
    <property type="entry name" value="HH_MFP_RND"/>
    <property type="match status" value="1"/>
</dbReference>
<dbReference type="InterPro" id="IPR058626">
    <property type="entry name" value="MdtA-like_b-barrel"/>
</dbReference>
<dbReference type="InterPro" id="IPR058624">
    <property type="entry name" value="MdtA-like_HH"/>
</dbReference>
<dbReference type="PANTHER" id="PTHR30158">
    <property type="entry name" value="ACRA/E-RELATED COMPONENT OF DRUG EFFLUX TRANSPORTER"/>
    <property type="match status" value="1"/>
</dbReference>
<dbReference type="InterPro" id="IPR058625">
    <property type="entry name" value="MdtA-like_BSH"/>
</dbReference>
<feature type="domain" description="Multidrug resistance protein MdtA-like alpha-helical hairpin" evidence="3">
    <location>
        <begin position="93"/>
        <end position="154"/>
    </location>
</feature>
<dbReference type="Pfam" id="PF25917">
    <property type="entry name" value="BSH_RND"/>
    <property type="match status" value="1"/>
</dbReference>
<comment type="similarity">
    <text evidence="2">Belongs to the membrane fusion protein (MFP) (TC 8.A.1) family.</text>
</comment>
<comment type="subcellular location">
    <subcellularLocation>
        <location evidence="1">Cell inner membrane</location>
        <topology evidence="1">Lipid-anchor</topology>
    </subcellularLocation>
</comment>
<evidence type="ECO:0000259" key="5">
    <source>
        <dbReference type="Pfam" id="PF25944"/>
    </source>
</evidence>
<dbReference type="PATRIC" id="fig|61647.14.peg.4432"/>
<dbReference type="FunFam" id="2.40.420.20:FF:000001">
    <property type="entry name" value="Efflux RND transporter periplasmic adaptor subunit"/>
    <property type="match status" value="1"/>
</dbReference>
<dbReference type="GO" id="GO:0005886">
    <property type="term" value="C:plasma membrane"/>
    <property type="evidence" value="ECO:0007669"/>
    <property type="project" value="UniProtKB-SubCell"/>
</dbReference>
<evidence type="ECO:0000313" key="7">
    <source>
        <dbReference type="EMBL" id="EML1472120.1"/>
    </source>
</evidence>
<proteinExistence type="inferred from homology"/>
<sequence>MRQKILPLLIIATLATGCDNSGSSAEKPSAPPEVAGVITHTEPVTLSSMLPGRTVSMRTAEVRPQVDGILQKRLFREGAEVKAGDQLYQIDPSTYQAAVDKAQAAWRNATALAQRYRQLVGVQAISKQDYDDAVTAAEETRAALATARINLDYTRVRAPITGRIDRSLITEGALVTNGQQNYLTTITQLDPIYVDITESSRNLLRLRHQIASGQLRTLNSHEAPIRLMLEDGTPYQLEGRLDFSEVRVDQSTGSVTLRATFPNPDRTLLPGMFVHADLAQGVQEKTILVPQASVIHDNKGHPFVWVVDKDSVVKQRQIETGEMQDGQWQVISGLTTGEKVISNGLQRISEGSKVKWVEQKETAKAKNDISLTIADPSAQ</sequence>
<organism evidence="8 9">
    <name type="scientific">Pluralibacter gergoviae</name>
    <name type="common">Enterobacter gergoviae</name>
    <dbReference type="NCBI Taxonomy" id="61647"/>
    <lineage>
        <taxon>Bacteria</taxon>
        <taxon>Pseudomonadati</taxon>
        <taxon>Pseudomonadota</taxon>
        <taxon>Gammaproteobacteria</taxon>
        <taxon>Enterobacterales</taxon>
        <taxon>Enterobacteriaceae</taxon>
        <taxon>Pluralibacter</taxon>
    </lineage>
</organism>
<evidence type="ECO:0000259" key="3">
    <source>
        <dbReference type="Pfam" id="PF25876"/>
    </source>
</evidence>
<dbReference type="Gene3D" id="2.40.420.20">
    <property type="match status" value="1"/>
</dbReference>
<dbReference type="GO" id="GO:0022857">
    <property type="term" value="F:transmembrane transporter activity"/>
    <property type="evidence" value="ECO:0007669"/>
    <property type="project" value="InterPro"/>
</dbReference>
<evidence type="ECO:0000259" key="6">
    <source>
        <dbReference type="Pfam" id="PF25967"/>
    </source>
</evidence>
<dbReference type="EMBL" id="ABLOKC030000014">
    <property type="protein sequence ID" value="EML1472120.1"/>
    <property type="molecule type" value="Genomic_DNA"/>
</dbReference>
<dbReference type="Pfam" id="PF25944">
    <property type="entry name" value="Beta-barrel_RND"/>
    <property type="match status" value="1"/>
</dbReference>
<dbReference type="Gene3D" id="1.10.287.470">
    <property type="entry name" value="Helix hairpin bin"/>
    <property type="match status" value="1"/>
</dbReference>
<reference evidence="7" key="2">
    <citation type="submission" date="2024-02" db="EMBL/GenBank/DDBJ databases">
        <authorList>
            <consortium name="Clinical and Environmental Microbiology Branch: Whole genome sequencing antimicrobial resistance pathogens in the healthcare setting"/>
        </authorList>
    </citation>
    <scope>NUCLEOTIDE SEQUENCE</scope>
    <source>
        <strain evidence="7">2021DK-00143</strain>
    </source>
</reference>
<dbReference type="SUPFAM" id="SSF111369">
    <property type="entry name" value="HlyD-like secretion proteins"/>
    <property type="match status" value="1"/>
</dbReference>
<dbReference type="eggNOG" id="COG0845">
    <property type="taxonomic scope" value="Bacteria"/>
</dbReference>
<feature type="domain" description="Multidrug resistance protein MdtA-like C-terminal permuted SH3" evidence="6">
    <location>
        <begin position="287"/>
        <end position="347"/>
    </location>
</feature>
<dbReference type="NCBIfam" id="TIGR01730">
    <property type="entry name" value="RND_mfp"/>
    <property type="match status" value="1"/>
</dbReference>